<dbReference type="Pfam" id="PF13442">
    <property type="entry name" value="Cytochrome_CBB3"/>
    <property type="match status" value="1"/>
</dbReference>
<feature type="domain" description="DUF1585" evidence="5">
    <location>
        <begin position="585"/>
        <end position="658"/>
    </location>
</feature>
<dbReference type="Pfam" id="PF07631">
    <property type="entry name" value="PSD4"/>
    <property type="match status" value="1"/>
</dbReference>
<dbReference type="KEGG" id="llh:I41_01870"/>
<dbReference type="InterPro" id="IPR009056">
    <property type="entry name" value="Cyt_c-like_dom"/>
</dbReference>
<dbReference type="AlphaFoldDB" id="A0A517TRN0"/>
<dbReference type="EMBL" id="CP036339">
    <property type="protein sequence ID" value="QDT71032.1"/>
    <property type="molecule type" value="Genomic_DNA"/>
</dbReference>
<feature type="domain" description="DUF1592" evidence="8">
    <location>
        <begin position="327"/>
        <end position="455"/>
    </location>
</feature>
<evidence type="ECO:0000256" key="2">
    <source>
        <dbReference type="ARBA" id="ARBA00022723"/>
    </source>
</evidence>
<dbReference type="RefSeq" id="WP_145430077.1">
    <property type="nucleotide sequence ID" value="NZ_CP036339.1"/>
</dbReference>
<dbReference type="InterPro" id="IPR013043">
    <property type="entry name" value="DUF1595"/>
</dbReference>
<protein>
    <recommendedName>
        <fullName evidence="13">Planctomycete cytochrome C</fullName>
    </recommendedName>
</protein>
<dbReference type="GO" id="GO:0009055">
    <property type="term" value="F:electron transfer activity"/>
    <property type="evidence" value="ECO:0007669"/>
    <property type="project" value="InterPro"/>
</dbReference>
<dbReference type="Proteomes" id="UP000317909">
    <property type="component" value="Chromosome"/>
</dbReference>
<keyword evidence="3" id="KW-0408">Iron</keyword>
<evidence type="ECO:0000256" key="4">
    <source>
        <dbReference type="SAM" id="SignalP"/>
    </source>
</evidence>
<evidence type="ECO:0000259" key="7">
    <source>
        <dbReference type="Pfam" id="PF07627"/>
    </source>
</evidence>
<evidence type="ECO:0000259" key="9">
    <source>
        <dbReference type="Pfam" id="PF07637"/>
    </source>
</evidence>
<evidence type="ECO:0000259" key="8">
    <source>
        <dbReference type="Pfam" id="PF07631"/>
    </source>
</evidence>
<keyword evidence="12" id="KW-1185">Reference proteome</keyword>
<dbReference type="GO" id="GO:0046872">
    <property type="term" value="F:metal ion binding"/>
    <property type="evidence" value="ECO:0007669"/>
    <property type="project" value="UniProtKB-KW"/>
</dbReference>
<dbReference type="InterPro" id="IPR013036">
    <property type="entry name" value="DUF1587"/>
</dbReference>
<dbReference type="OrthoDB" id="175242at2"/>
<organism evidence="11 12">
    <name type="scientific">Lacipirellula limnantheis</name>
    <dbReference type="NCBI Taxonomy" id="2528024"/>
    <lineage>
        <taxon>Bacteria</taxon>
        <taxon>Pseudomonadati</taxon>
        <taxon>Planctomycetota</taxon>
        <taxon>Planctomycetia</taxon>
        <taxon>Pirellulales</taxon>
        <taxon>Lacipirellulaceae</taxon>
        <taxon>Lacipirellula</taxon>
    </lineage>
</organism>
<feature type="domain" description="DUF1587" evidence="6">
    <location>
        <begin position="144"/>
        <end position="208"/>
    </location>
</feature>
<keyword evidence="1" id="KW-0349">Heme</keyword>
<evidence type="ECO:0000259" key="10">
    <source>
        <dbReference type="Pfam" id="PF13442"/>
    </source>
</evidence>
<evidence type="ECO:0000313" key="11">
    <source>
        <dbReference type="EMBL" id="QDT71032.1"/>
    </source>
</evidence>
<evidence type="ECO:0008006" key="13">
    <source>
        <dbReference type="Google" id="ProtNLM"/>
    </source>
</evidence>
<dbReference type="SUPFAM" id="SSF46626">
    <property type="entry name" value="Cytochrome c"/>
    <property type="match status" value="1"/>
</dbReference>
<evidence type="ECO:0000313" key="12">
    <source>
        <dbReference type="Proteomes" id="UP000317909"/>
    </source>
</evidence>
<dbReference type="InterPro" id="IPR013039">
    <property type="entry name" value="DUF1588"/>
</dbReference>
<feature type="domain" description="DUF1588" evidence="7">
    <location>
        <begin position="473"/>
        <end position="571"/>
    </location>
</feature>
<evidence type="ECO:0000259" key="6">
    <source>
        <dbReference type="Pfam" id="PF07626"/>
    </source>
</evidence>
<feature type="chain" id="PRO_5022048709" description="Planctomycete cytochrome C" evidence="4">
    <location>
        <begin position="27"/>
        <end position="665"/>
    </location>
</feature>
<keyword evidence="2" id="KW-0479">Metal-binding</keyword>
<name>A0A517TRN0_9BACT</name>
<keyword evidence="4" id="KW-0732">Signal</keyword>
<feature type="domain" description="DUF1595" evidence="9">
    <location>
        <begin position="256"/>
        <end position="316"/>
    </location>
</feature>
<accession>A0A517TRN0</accession>
<reference evidence="11 12" key="1">
    <citation type="submission" date="2019-02" db="EMBL/GenBank/DDBJ databases">
        <title>Deep-cultivation of Planctomycetes and their phenomic and genomic characterization uncovers novel biology.</title>
        <authorList>
            <person name="Wiegand S."/>
            <person name="Jogler M."/>
            <person name="Boedeker C."/>
            <person name="Pinto D."/>
            <person name="Vollmers J."/>
            <person name="Rivas-Marin E."/>
            <person name="Kohn T."/>
            <person name="Peeters S.H."/>
            <person name="Heuer A."/>
            <person name="Rast P."/>
            <person name="Oberbeckmann S."/>
            <person name="Bunk B."/>
            <person name="Jeske O."/>
            <person name="Meyerdierks A."/>
            <person name="Storesund J.E."/>
            <person name="Kallscheuer N."/>
            <person name="Luecker S."/>
            <person name="Lage O.M."/>
            <person name="Pohl T."/>
            <person name="Merkel B.J."/>
            <person name="Hornburger P."/>
            <person name="Mueller R.-W."/>
            <person name="Bruemmer F."/>
            <person name="Labrenz M."/>
            <person name="Spormann A.M."/>
            <person name="Op den Camp H."/>
            <person name="Overmann J."/>
            <person name="Amann R."/>
            <person name="Jetten M.S.M."/>
            <person name="Mascher T."/>
            <person name="Medema M.H."/>
            <person name="Devos D.P."/>
            <person name="Kaster A.-K."/>
            <person name="Ovreas L."/>
            <person name="Rohde M."/>
            <person name="Galperin M.Y."/>
            <person name="Jogler C."/>
        </authorList>
    </citation>
    <scope>NUCLEOTIDE SEQUENCE [LARGE SCALE GENOMIC DNA]</scope>
    <source>
        <strain evidence="11 12">I41</strain>
    </source>
</reference>
<dbReference type="InterPro" id="IPR036909">
    <property type="entry name" value="Cyt_c-like_dom_sf"/>
</dbReference>
<proteinExistence type="predicted"/>
<dbReference type="InterPro" id="IPR013042">
    <property type="entry name" value="DUF1592"/>
</dbReference>
<dbReference type="Pfam" id="PF07624">
    <property type="entry name" value="PSD2"/>
    <property type="match status" value="1"/>
</dbReference>
<evidence type="ECO:0000256" key="1">
    <source>
        <dbReference type="ARBA" id="ARBA00022617"/>
    </source>
</evidence>
<evidence type="ECO:0000259" key="5">
    <source>
        <dbReference type="Pfam" id="PF07624"/>
    </source>
</evidence>
<feature type="domain" description="Cytochrome c" evidence="10">
    <location>
        <begin position="42"/>
        <end position="115"/>
    </location>
</feature>
<dbReference type="GO" id="GO:0020037">
    <property type="term" value="F:heme binding"/>
    <property type="evidence" value="ECO:0007669"/>
    <property type="project" value="InterPro"/>
</dbReference>
<dbReference type="Pfam" id="PF07637">
    <property type="entry name" value="PSD5"/>
    <property type="match status" value="1"/>
</dbReference>
<sequence length="665" mass="73026" precursor="true">MPAPRLHAAALVALAALAPIAAPAIAQDAAPQPAAPADEFATKIRPIVEHHCLPCHAGPESDGSLDLAPYATSADALAAPDVWEHVMERINLHEMPPEGSDQLNDEKRSAIIGWVEANRRPEDDCHKLATDANQRFYAGHVMSRRLSRSEYNNTIRDLTGLDLRPADAFPSDGSGGEGFDNTGDTLFVSPVLLEQYLLAATRVLDAALPEREEMTNEAGEASTSPNSSFDIRHSSFSPLASQLTFPQDQLPPRAAAQQSLTAFARRAFRRPLADDELARLMTLFDRAQSRGDAYLPSLKLALKAVLISPHFLFLVETEPEAEGVYALNHHQLAARLAYFIWNTMPDDELAQLADEAKLDDETILRAQIRRMLADPKARGLADSFATQWLNIGALGQTVKPDAERFPDFDAELAADMRREAVSLVETILREDRSLLDLIDADYAVVNDRLAAHYGLSPVAGAEFRKVALDDRRRGGVLGLGAVLTTTSLPLRTSPVLRGKWILEEVLGASVPPPPPNAGVLPEDDKVHDGLTLRQRMERHRTNPECAACHQRMDPLGFGLECFDPTGRWRHHTAGQPVDSSGTLPDGQTFSGPAELKQVLLARRGEFLNNLARKMLGYALGRSLSKFDDCVVRETVKALEANECRSSVLIEQIAMSYPFRHRYAKK</sequence>
<dbReference type="Pfam" id="PF07627">
    <property type="entry name" value="PSCyt3"/>
    <property type="match status" value="1"/>
</dbReference>
<dbReference type="Pfam" id="PF07626">
    <property type="entry name" value="PSD3"/>
    <property type="match status" value="1"/>
</dbReference>
<gene>
    <name evidence="11" type="ORF">I41_01870</name>
</gene>
<dbReference type="InterPro" id="IPR011478">
    <property type="entry name" value="DUF1585"/>
</dbReference>
<feature type="signal peptide" evidence="4">
    <location>
        <begin position="1"/>
        <end position="26"/>
    </location>
</feature>
<evidence type="ECO:0000256" key="3">
    <source>
        <dbReference type="ARBA" id="ARBA00023004"/>
    </source>
</evidence>